<keyword evidence="4 6" id="KW-1133">Transmembrane helix</keyword>
<feature type="transmembrane region" description="Helical" evidence="6">
    <location>
        <begin position="201"/>
        <end position="226"/>
    </location>
</feature>
<evidence type="ECO:0000259" key="7">
    <source>
        <dbReference type="Pfam" id="PF02544"/>
    </source>
</evidence>
<gene>
    <name evidence="8" type="ORF">NP493_29g03021</name>
</gene>
<feature type="transmembrane region" description="Helical" evidence="6">
    <location>
        <begin position="30"/>
        <end position="50"/>
    </location>
</feature>
<protein>
    <recommendedName>
        <fullName evidence="7">3-oxo-5-alpha-steroid 4-dehydrogenase C-terminal domain-containing protein</fullName>
    </recommendedName>
</protein>
<dbReference type="GO" id="GO:0016020">
    <property type="term" value="C:membrane"/>
    <property type="evidence" value="ECO:0007669"/>
    <property type="project" value="UniProtKB-SubCell"/>
</dbReference>
<dbReference type="InterPro" id="IPR039357">
    <property type="entry name" value="SRD5A/TECR"/>
</dbReference>
<feature type="domain" description="3-oxo-5-alpha-steroid 4-dehydrogenase C-terminal" evidence="7">
    <location>
        <begin position="110"/>
        <end position="260"/>
    </location>
</feature>
<feature type="transmembrane region" description="Helical" evidence="6">
    <location>
        <begin position="70"/>
        <end position="93"/>
    </location>
</feature>
<reference evidence="8" key="1">
    <citation type="journal article" date="2023" name="Mol. Biol. Evol.">
        <title>Third-Generation Sequencing Reveals the Adaptive Role of the Epigenome in Three Deep-Sea Polychaetes.</title>
        <authorList>
            <person name="Perez M."/>
            <person name="Aroh O."/>
            <person name="Sun Y."/>
            <person name="Lan Y."/>
            <person name="Juniper S.K."/>
            <person name="Young C.R."/>
            <person name="Angers B."/>
            <person name="Qian P.Y."/>
        </authorList>
    </citation>
    <scope>NUCLEOTIDE SEQUENCE</scope>
    <source>
        <strain evidence="8">R07B-5</strain>
    </source>
</reference>
<evidence type="ECO:0000256" key="6">
    <source>
        <dbReference type="SAM" id="Phobius"/>
    </source>
</evidence>
<keyword evidence="5 6" id="KW-0472">Membrane</keyword>
<evidence type="ECO:0000256" key="4">
    <source>
        <dbReference type="ARBA" id="ARBA00022989"/>
    </source>
</evidence>
<comment type="subcellular location">
    <subcellularLocation>
        <location evidence="1">Membrane</location>
        <topology evidence="1">Multi-pass membrane protein</topology>
    </subcellularLocation>
</comment>
<dbReference type="Proteomes" id="UP001209878">
    <property type="component" value="Unassembled WGS sequence"/>
</dbReference>
<evidence type="ECO:0000313" key="8">
    <source>
        <dbReference type="EMBL" id="KAK2192488.1"/>
    </source>
</evidence>
<keyword evidence="9" id="KW-1185">Reference proteome</keyword>
<name>A0AAD9UK42_RIDPI</name>
<feature type="transmembrane region" description="Helical" evidence="6">
    <location>
        <begin position="105"/>
        <end position="126"/>
    </location>
</feature>
<evidence type="ECO:0000256" key="5">
    <source>
        <dbReference type="ARBA" id="ARBA00023136"/>
    </source>
</evidence>
<comment type="caution">
    <text evidence="8">The sequence shown here is derived from an EMBL/GenBank/DDBJ whole genome shotgun (WGS) entry which is preliminary data.</text>
</comment>
<proteinExistence type="inferred from homology"/>
<dbReference type="InterPro" id="IPR001104">
    <property type="entry name" value="3-oxo-5_a-steroid_4-DH_C"/>
</dbReference>
<comment type="similarity">
    <text evidence="2">Belongs to the steroid 5-alpha reductase family.</text>
</comment>
<feature type="transmembrane region" description="Helical" evidence="6">
    <location>
        <begin position="138"/>
        <end position="163"/>
    </location>
</feature>
<sequence>MDGDRTHVVRDENLDEGERRHLKGRGIRPGLLYGALYFVATATFLLAVSVESLPYLRFCFVGNLLPKSMLTPDVATVVVLVTMWGVHFVRRFAEVLFLQSYHRKVAPFVAIMASLLYVVSGFWIGWSLNFFLGYSAPALWILIPAMLVFAVGEVGNCLSHVHLERDAVNGTRASPIHAVVSMSALFHFISCPHYLFEIVTWLGFAMAAFTLPAFLFLATNVVMLLARARRRHLQWREDANSRGDLARYHPSRKAIIPFVF</sequence>
<feature type="transmembrane region" description="Helical" evidence="6">
    <location>
        <begin position="175"/>
        <end position="195"/>
    </location>
</feature>
<keyword evidence="3 6" id="KW-0812">Transmembrane</keyword>
<dbReference type="Pfam" id="PF02544">
    <property type="entry name" value="Steroid_dh"/>
    <property type="match status" value="1"/>
</dbReference>
<organism evidence="8 9">
    <name type="scientific">Ridgeia piscesae</name>
    <name type="common">Tubeworm</name>
    <dbReference type="NCBI Taxonomy" id="27915"/>
    <lineage>
        <taxon>Eukaryota</taxon>
        <taxon>Metazoa</taxon>
        <taxon>Spiralia</taxon>
        <taxon>Lophotrochozoa</taxon>
        <taxon>Annelida</taxon>
        <taxon>Polychaeta</taxon>
        <taxon>Sedentaria</taxon>
        <taxon>Canalipalpata</taxon>
        <taxon>Sabellida</taxon>
        <taxon>Siboglinidae</taxon>
        <taxon>Ridgeia</taxon>
    </lineage>
</organism>
<dbReference type="PROSITE" id="PS50244">
    <property type="entry name" value="S5A_REDUCTASE"/>
    <property type="match status" value="1"/>
</dbReference>
<dbReference type="AlphaFoldDB" id="A0AAD9UK42"/>
<dbReference type="GO" id="GO:0006629">
    <property type="term" value="P:lipid metabolic process"/>
    <property type="evidence" value="ECO:0007669"/>
    <property type="project" value="InterPro"/>
</dbReference>
<dbReference type="EMBL" id="JAODUO010000029">
    <property type="protein sequence ID" value="KAK2192488.1"/>
    <property type="molecule type" value="Genomic_DNA"/>
</dbReference>
<evidence type="ECO:0000313" key="9">
    <source>
        <dbReference type="Proteomes" id="UP001209878"/>
    </source>
</evidence>
<dbReference type="GO" id="GO:0016627">
    <property type="term" value="F:oxidoreductase activity, acting on the CH-CH group of donors"/>
    <property type="evidence" value="ECO:0007669"/>
    <property type="project" value="InterPro"/>
</dbReference>
<accession>A0AAD9UK42</accession>
<dbReference type="PANTHER" id="PTHR10556">
    <property type="entry name" value="3-OXO-5-ALPHA-STEROID 4-DEHYDROGENASE"/>
    <property type="match status" value="1"/>
</dbReference>
<dbReference type="PANTHER" id="PTHR10556:SF35">
    <property type="entry name" value="3-OXO-5-ALPHA-STEROID 4-DEHYDROGENASE FAMILY PROTEIN"/>
    <property type="match status" value="1"/>
</dbReference>
<evidence type="ECO:0000256" key="3">
    <source>
        <dbReference type="ARBA" id="ARBA00022692"/>
    </source>
</evidence>
<evidence type="ECO:0000256" key="2">
    <source>
        <dbReference type="ARBA" id="ARBA00007742"/>
    </source>
</evidence>
<evidence type="ECO:0000256" key="1">
    <source>
        <dbReference type="ARBA" id="ARBA00004141"/>
    </source>
</evidence>